<dbReference type="Pfam" id="PF13962">
    <property type="entry name" value="PGG"/>
    <property type="match status" value="1"/>
</dbReference>
<feature type="transmembrane region" description="Helical" evidence="1">
    <location>
        <begin position="168"/>
        <end position="194"/>
    </location>
</feature>
<name>A0A445ACJ8_ARAHY</name>
<keyword evidence="1" id="KW-0472">Membrane</keyword>
<evidence type="ECO:0000256" key="1">
    <source>
        <dbReference type="SAM" id="Phobius"/>
    </source>
</evidence>
<evidence type="ECO:0000313" key="3">
    <source>
        <dbReference type="EMBL" id="RYR24129.1"/>
    </source>
</evidence>
<dbReference type="EMBL" id="SDMP01000012">
    <property type="protein sequence ID" value="RYR24129.1"/>
    <property type="molecule type" value="Genomic_DNA"/>
</dbReference>
<evidence type="ECO:0000313" key="4">
    <source>
        <dbReference type="Proteomes" id="UP000289738"/>
    </source>
</evidence>
<sequence>MHVKAIYKSLLPSKSLLEILEPAPCLFPSLFFFLFPIVSVCSLNIDTYSTQLYSQLGSKLMALAILRERLQLLMPIEGEECWLKEMRGNLAILTTIVASITFLIGLNPPGGVIQSTDNGSIGQSVFAMADSSNYQGYLLANSLSFYSSIVSCIWLISGAPVRPGFPSLLLSTLMSVSLSLLAISYSFGAFIVIPHDYHVSRYVFNVFLSFFAVLAILFPCGRFLLLLLPTTPQDMNSSSPYIKEVYVSSKRINDIGYLQKYSNTQDAHE</sequence>
<evidence type="ECO:0000259" key="2">
    <source>
        <dbReference type="Pfam" id="PF13962"/>
    </source>
</evidence>
<comment type="caution">
    <text evidence="3">The sequence shown here is derived from an EMBL/GenBank/DDBJ whole genome shotgun (WGS) entry which is preliminary data.</text>
</comment>
<keyword evidence="1" id="KW-0812">Transmembrane</keyword>
<dbReference type="Proteomes" id="UP000289738">
    <property type="component" value="Chromosome B02"/>
</dbReference>
<dbReference type="PANTHER" id="PTHR24177:SF423">
    <property type="entry name" value="PGG DOMAIN-CONTAINING PROTEIN-RELATED"/>
    <property type="match status" value="1"/>
</dbReference>
<feature type="transmembrane region" description="Helical" evidence="1">
    <location>
        <begin position="134"/>
        <end position="156"/>
    </location>
</feature>
<protein>
    <recommendedName>
        <fullName evidence="2">PGG domain-containing protein</fullName>
    </recommendedName>
</protein>
<feature type="transmembrane region" description="Helical" evidence="1">
    <location>
        <begin position="90"/>
        <end position="106"/>
    </location>
</feature>
<reference evidence="3 4" key="1">
    <citation type="submission" date="2019-01" db="EMBL/GenBank/DDBJ databases">
        <title>Sequencing of cultivated peanut Arachis hypogaea provides insights into genome evolution and oil improvement.</title>
        <authorList>
            <person name="Chen X."/>
        </authorList>
    </citation>
    <scope>NUCLEOTIDE SEQUENCE [LARGE SCALE GENOMIC DNA]</scope>
    <source>
        <strain evidence="4">cv. Fuhuasheng</strain>
        <tissue evidence="3">Leaves</tissue>
    </source>
</reference>
<accession>A0A445ACJ8</accession>
<feature type="domain" description="PGG" evidence="2">
    <location>
        <begin position="82"/>
        <end position="191"/>
    </location>
</feature>
<dbReference type="AlphaFoldDB" id="A0A445ACJ8"/>
<proteinExistence type="predicted"/>
<organism evidence="3 4">
    <name type="scientific">Arachis hypogaea</name>
    <name type="common">Peanut</name>
    <dbReference type="NCBI Taxonomy" id="3818"/>
    <lineage>
        <taxon>Eukaryota</taxon>
        <taxon>Viridiplantae</taxon>
        <taxon>Streptophyta</taxon>
        <taxon>Embryophyta</taxon>
        <taxon>Tracheophyta</taxon>
        <taxon>Spermatophyta</taxon>
        <taxon>Magnoliopsida</taxon>
        <taxon>eudicotyledons</taxon>
        <taxon>Gunneridae</taxon>
        <taxon>Pentapetalae</taxon>
        <taxon>rosids</taxon>
        <taxon>fabids</taxon>
        <taxon>Fabales</taxon>
        <taxon>Fabaceae</taxon>
        <taxon>Papilionoideae</taxon>
        <taxon>50 kb inversion clade</taxon>
        <taxon>dalbergioids sensu lato</taxon>
        <taxon>Dalbergieae</taxon>
        <taxon>Pterocarpus clade</taxon>
        <taxon>Arachis</taxon>
    </lineage>
</organism>
<feature type="transmembrane region" description="Helical" evidence="1">
    <location>
        <begin position="26"/>
        <end position="45"/>
    </location>
</feature>
<gene>
    <name evidence="3" type="ORF">Ahy_B02g057625</name>
</gene>
<dbReference type="STRING" id="3818.A0A445ACJ8"/>
<keyword evidence="4" id="KW-1185">Reference proteome</keyword>
<dbReference type="GO" id="GO:0016020">
    <property type="term" value="C:membrane"/>
    <property type="evidence" value="ECO:0007669"/>
    <property type="project" value="TreeGrafter"/>
</dbReference>
<dbReference type="Gramene" id="arahy.Tifrunner.gnm2.ann2.Ah12g047700.1">
    <property type="protein sequence ID" value="arahy.Tifrunner.gnm2.ann2.Ah12g047700.1-CDS"/>
    <property type="gene ID" value="arahy.Tifrunner.gnm2.ann2.Ah12g047700"/>
</dbReference>
<dbReference type="InterPro" id="IPR026961">
    <property type="entry name" value="PGG_dom"/>
</dbReference>
<dbReference type="PANTHER" id="PTHR24177">
    <property type="entry name" value="CASKIN"/>
    <property type="match status" value="1"/>
</dbReference>
<feature type="transmembrane region" description="Helical" evidence="1">
    <location>
        <begin position="206"/>
        <end position="228"/>
    </location>
</feature>
<keyword evidence="1" id="KW-1133">Transmembrane helix</keyword>